<name>A0ABD3HAA9_9MARC</name>
<dbReference type="PROSITE" id="PS50004">
    <property type="entry name" value="C2"/>
    <property type="match status" value="1"/>
</dbReference>
<comment type="caution">
    <text evidence="4">The sequence shown here is derived from an EMBL/GenBank/DDBJ whole genome shotgun (WGS) entry which is preliminary data.</text>
</comment>
<reference evidence="4 5" key="1">
    <citation type="submission" date="2024-09" db="EMBL/GenBank/DDBJ databases">
        <title>Chromosome-scale assembly of Riccia sorocarpa.</title>
        <authorList>
            <person name="Paukszto L."/>
        </authorList>
    </citation>
    <scope>NUCLEOTIDE SEQUENCE [LARGE SCALE GENOMIC DNA]</scope>
    <source>
        <strain evidence="4">LP-2024</strain>
        <tissue evidence="4">Aerial parts of the thallus</tissue>
    </source>
</reference>
<accession>A0ABD3HAA9</accession>
<protein>
    <recommendedName>
        <fullName evidence="3">C2 domain-containing protein</fullName>
    </recommendedName>
</protein>
<evidence type="ECO:0000256" key="1">
    <source>
        <dbReference type="ARBA" id="ARBA00022723"/>
    </source>
</evidence>
<dbReference type="Pfam" id="PF00168">
    <property type="entry name" value="C2"/>
    <property type="match status" value="1"/>
</dbReference>
<dbReference type="SUPFAM" id="SSF49562">
    <property type="entry name" value="C2 domain (Calcium/lipid-binding domain, CaLB)"/>
    <property type="match status" value="1"/>
</dbReference>
<organism evidence="4 5">
    <name type="scientific">Riccia sorocarpa</name>
    <dbReference type="NCBI Taxonomy" id="122646"/>
    <lineage>
        <taxon>Eukaryota</taxon>
        <taxon>Viridiplantae</taxon>
        <taxon>Streptophyta</taxon>
        <taxon>Embryophyta</taxon>
        <taxon>Marchantiophyta</taxon>
        <taxon>Marchantiopsida</taxon>
        <taxon>Marchantiidae</taxon>
        <taxon>Marchantiales</taxon>
        <taxon>Ricciaceae</taxon>
        <taxon>Riccia</taxon>
    </lineage>
</organism>
<evidence type="ECO:0000313" key="4">
    <source>
        <dbReference type="EMBL" id="KAL3687185.1"/>
    </source>
</evidence>
<dbReference type="InterPro" id="IPR035892">
    <property type="entry name" value="C2_domain_sf"/>
</dbReference>
<keyword evidence="1" id="KW-0479">Metal-binding</keyword>
<proteinExistence type="predicted"/>
<dbReference type="Proteomes" id="UP001633002">
    <property type="component" value="Unassembled WGS sequence"/>
</dbReference>
<dbReference type="GO" id="GO:0046872">
    <property type="term" value="F:metal ion binding"/>
    <property type="evidence" value="ECO:0007669"/>
    <property type="project" value="UniProtKB-KW"/>
</dbReference>
<dbReference type="EMBL" id="JBJQOH010000004">
    <property type="protein sequence ID" value="KAL3687185.1"/>
    <property type="molecule type" value="Genomic_DNA"/>
</dbReference>
<evidence type="ECO:0000256" key="2">
    <source>
        <dbReference type="ARBA" id="ARBA00022837"/>
    </source>
</evidence>
<evidence type="ECO:0000313" key="5">
    <source>
        <dbReference type="Proteomes" id="UP001633002"/>
    </source>
</evidence>
<dbReference type="PANTHER" id="PTHR46502:SF2">
    <property type="entry name" value="16 KDA PHLOEM PROTEIN 2"/>
    <property type="match status" value="1"/>
</dbReference>
<evidence type="ECO:0000259" key="3">
    <source>
        <dbReference type="PROSITE" id="PS50004"/>
    </source>
</evidence>
<dbReference type="PANTHER" id="PTHR46502">
    <property type="entry name" value="C2 DOMAIN-CONTAINING"/>
    <property type="match status" value="1"/>
</dbReference>
<dbReference type="AlphaFoldDB" id="A0ABD3HAA9"/>
<gene>
    <name evidence="4" type="ORF">R1sor_013494</name>
</gene>
<dbReference type="InterPro" id="IPR000008">
    <property type="entry name" value="C2_dom"/>
</dbReference>
<keyword evidence="5" id="KW-1185">Reference proteome</keyword>
<dbReference type="SMART" id="SM00239">
    <property type="entry name" value="C2"/>
    <property type="match status" value="1"/>
</dbReference>
<feature type="domain" description="C2" evidence="3">
    <location>
        <begin position="1"/>
        <end position="104"/>
    </location>
</feature>
<dbReference type="Gene3D" id="2.60.40.150">
    <property type="entry name" value="C2 domain"/>
    <property type="match status" value="1"/>
</dbReference>
<keyword evidence="2" id="KW-0106">Calcium</keyword>
<sequence>MSVGTLKINLVGASGIRDSEWLGKGDPYVVVEYGDKHIKSNTATDQGSNPKWNQKLHFIIDDSVTEIVFKIYNQNNLQVDDLVGSLTIPLEDVFQRKKLPIQTYTVKPRGELNIQLSYTPEVIKPAVQHTTFFHGPYDPQVYSSPYTR</sequence>